<keyword evidence="2" id="KW-1185">Reference proteome</keyword>
<accession>A0A7W9LYN1</accession>
<organism evidence="1 2">
    <name type="scientific">Saccharothrix ecbatanensis</name>
    <dbReference type="NCBI Taxonomy" id="1105145"/>
    <lineage>
        <taxon>Bacteria</taxon>
        <taxon>Bacillati</taxon>
        <taxon>Actinomycetota</taxon>
        <taxon>Actinomycetes</taxon>
        <taxon>Pseudonocardiales</taxon>
        <taxon>Pseudonocardiaceae</taxon>
        <taxon>Saccharothrix</taxon>
    </lineage>
</organism>
<evidence type="ECO:0000313" key="1">
    <source>
        <dbReference type="EMBL" id="MBB5800802.1"/>
    </source>
</evidence>
<dbReference type="AlphaFoldDB" id="A0A7W9LYN1"/>
<dbReference type="Proteomes" id="UP000552097">
    <property type="component" value="Unassembled WGS sequence"/>
</dbReference>
<protein>
    <submittedName>
        <fullName evidence="1">Uncharacterized protein</fullName>
    </submittedName>
</protein>
<reference evidence="1 2" key="1">
    <citation type="submission" date="2020-08" db="EMBL/GenBank/DDBJ databases">
        <title>Sequencing the genomes of 1000 actinobacteria strains.</title>
        <authorList>
            <person name="Klenk H.-P."/>
        </authorList>
    </citation>
    <scope>NUCLEOTIDE SEQUENCE [LARGE SCALE GENOMIC DNA]</scope>
    <source>
        <strain evidence="1 2">DSM 45486</strain>
    </source>
</reference>
<dbReference type="RefSeq" id="WP_221483308.1">
    <property type="nucleotide sequence ID" value="NZ_JACHMO010000001.1"/>
</dbReference>
<proteinExistence type="predicted"/>
<comment type="caution">
    <text evidence="1">The sequence shown here is derived from an EMBL/GenBank/DDBJ whole genome shotgun (WGS) entry which is preliminary data.</text>
</comment>
<dbReference type="EMBL" id="JACHMO010000001">
    <property type="protein sequence ID" value="MBB5800802.1"/>
    <property type="molecule type" value="Genomic_DNA"/>
</dbReference>
<gene>
    <name evidence="1" type="ORF">F4560_000570</name>
</gene>
<sequence>MSTSGVGERVPVLVHEARLGADRYRVVRPARSLGQALLVDDDRWLTFSLDAGSARTVAGLWLLAARSQRSLIHLPLRAAGAPGDGSRLDLVLLHHSLQFAPARWKELRTRLGPGRPHVAELPRARPEVDLAARHYRENRDLFHQHVHAETLFMTGSARLFTETAGHFLDVAQHGPTGDDQHYCARIHSNDGILGNARELHIEYRGLPSGDV</sequence>
<name>A0A7W9LYN1_9PSEU</name>
<evidence type="ECO:0000313" key="2">
    <source>
        <dbReference type="Proteomes" id="UP000552097"/>
    </source>
</evidence>